<feature type="compositionally biased region" description="Basic and acidic residues" evidence="1">
    <location>
        <begin position="125"/>
        <end position="137"/>
    </location>
</feature>
<dbReference type="EMBL" id="JACCBU010000001">
    <property type="protein sequence ID" value="NYE71573.1"/>
    <property type="molecule type" value="Genomic_DNA"/>
</dbReference>
<reference evidence="2 3" key="1">
    <citation type="submission" date="2020-07" db="EMBL/GenBank/DDBJ databases">
        <title>Sequencing the genomes of 1000 actinobacteria strains.</title>
        <authorList>
            <person name="Klenk H.-P."/>
        </authorList>
    </citation>
    <scope>NUCLEOTIDE SEQUENCE [LARGE SCALE GENOMIC DNA]</scope>
    <source>
        <strain evidence="2 3">DSM 22083</strain>
    </source>
</reference>
<protein>
    <submittedName>
        <fullName evidence="2">Uncharacterized protein</fullName>
    </submittedName>
</protein>
<organism evidence="2 3">
    <name type="scientific">Microlunatus parietis</name>
    <dbReference type="NCBI Taxonomy" id="682979"/>
    <lineage>
        <taxon>Bacteria</taxon>
        <taxon>Bacillati</taxon>
        <taxon>Actinomycetota</taxon>
        <taxon>Actinomycetes</taxon>
        <taxon>Propionibacteriales</taxon>
        <taxon>Propionibacteriaceae</taxon>
        <taxon>Microlunatus</taxon>
    </lineage>
</organism>
<dbReference type="AlphaFoldDB" id="A0A7Y9I7K3"/>
<name>A0A7Y9I7K3_9ACTN</name>
<dbReference type="Proteomes" id="UP000569914">
    <property type="component" value="Unassembled WGS sequence"/>
</dbReference>
<evidence type="ECO:0000313" key="3">
    <source>
        <dbReference type="Proteomes" id="UP000569914"/>
    </source>
</evidence>
<gene>
    <name evidence="2" type="ORF">BKA15_002902</name>
</gene>
<feature type="region of interest" description="Disordered" evidence="1">
    <location>
        <begin position="86"/>
        <end position="137"/>
    </location>
</feature>
<sequence>MTRAEVLDQARRYATADSLQCSIDATAHGPRAETELIADFLADANPYPDGTVVEVLDRLTGRWEPAVIIDRAWPNEWQIDFHDTALGRERADHTQIRYPTHAGDGRPRSGSGSGDQESASYRRAAVGEELPRGRRSR</sequence>
<evidence type="ECO:0000256" key="1">
    <source>
        <dbReference type="SAM" id="MobiDB-lite"/>
    </source>
</evidence>
<comment type="caution">
    <text evidence="2">The sequence shown here is derived from an EMBL/GenBank/DDBJ whole genome shotgun (WGS) entry which is preliminary data.</text>
</comment>
<feature type="compositionally biased region" description="Basic and acidic residues" evidence="1">
    <location>
        <begin position="86"/>
        <end position="95"/>
    </location>
</feature>
<evidence type="ECO:0000313" key="2">
    <source>
        <dbReference type="EMBL" id="NYE71573.1"/>
    </source>
</evidence>
<proteinExistence type="predicted"/>
<dbReference type="RefSeq" id="WP_179751816.1">
    <property type="nucleotide sequence ID" value="NZ_JACCBU010000001.1"/>
</dbReference>
<keyword evidence="3" id="KW-1185">Reference proteome</keyword>
<accession>A0A7Y9I7K3</accession>